<proteinExistence type="predicted"/>
<comment type="caution">
    <text evidence="2">The sequence shown here is derived from an EMBL/GenBank/DDBJ whole genome shotgun (WGS) entry which is preliminary data.</text>
</comment>
<feature type="compositionally biased region" description="Basic and acidic residues" evidence="1">
    <location>
        <begin position="22"/>
        <end position="35"/>
    </location>
</feature>
<gene>
    <name evidence="2" type="ORF">BCR38DRAFT_413377</name>
</gene>
<dbReference type="Proteomes" id="UP000193689">
    <property type="component" value="Unassembled WGS sequence"/>
</dbReference>
<accession>A0A1Y2DHC1</accession>
<dbReference type="AlphaFoldDB" id="A0A1Y2DHC1"/>
<reference evidence="2 3" key="1">
    <citation type="submission" date="2016-07" db="EMBL/GenBank/DDBJ databases">
        <title>Pervasive Adenine N6-methylation of Active Genes in Fungi.</title>
        <authorList>
            <consortium name="DOE Joint Genome Institute"/>
            <person name="Mondo S.J."/>
            <person name="Dannebaum R.O."/>
            <person name="Kuo R.C."/>
            <person name="Labutti K."/>
            <person name="Haridas S."/>
            <person name="Kuo A."/>
            <person name="Salamov A."/>
            <person name="Ahrendt S.R."/>
            <person name="Lipzen A."/>
            <person name="Sullivan W."/>
            <person name="Andreopoulos W.B."/>
            <person name="Clum A."/>
            <person name="Lindquist E."/>
            <person name="Daum C."/>
            <person name="Ramamoorthy G.K."/>
            <person name="Gryganskyi A."/>
            <person name="Culley D."/>
            <person name="Magnuson J.K."/>
            <person name="James T.Y."/>
            <person name="O'Malley M.A."/>
            <person name="Stajich J.E."/>
            <person name="Spatafora J.W."/>
            <person name="Visel A."/>
            <person name="Grigoriev I.V."/>
        </authorList>
    </citation>
    <scope>NUCLEOTIDE SEQUENCE [LARGE SCALE GENOMIC DNA]</scope>
    <source>
        <strain evidence="2 3">CBS 129021</strain>
    </source>
</reference>
<organism evidence="2 3">
    <name type="scientific">Pseudomassariella vexata</name>
    <dbReference type="NCBI Taxonomy" id="1141098"/>
    <lineage>
        <taxon>Eukaryota</taxon>
        <taxon>Fungi</taxon>
        <taxon>Dikarya</taxon>
        <taxon>Ascomycota</taxon>
        <taxon>Pezizomycotina</taxon>
        <taxon>Sordariomycetes</taxon>
        <taxon>Xylariomycetidae</taxon>
        <taxon>Amphisphaeriales</taxon>
        <taxon>Pseudomassariaceae</taxon>
        <taxon>Pseudomassariella</taxon>
    </lineage>
</organism>
<evidence type="ECO:0000256" key="1">
    <source>
        <dbReference type="SAM" id="MobiDB-lite"/>
    </source>
</evidence>
<evidence type="ECO:0000313" key="2">
    <source>
        <dbReference type="EMBL" id="ORY58526.1"/>
    </source>
</evidence>
<dbReference type="EMBL" id="MCFJ01000016">
    <property type="protein sequence ID" value="ORY58526.1"/>
    <property type="molecule type" value="Genomic_DNA"/>
</dbReference>
<dbReference type="GeneID" id="63775041"/>
<name>A0A1Y2DHC1_9PEZI</name>
<dbReference type="InParanoid" id="A0A1Y2DHC1"/>
<dbReference type="OrthoDB" id="3800302at2759"/>
<sequence>MQLIRPYRTHGDEYEELVEHLQEPAGNERRQRTYDQQKSPESSRTIFCDGKRMQSGLVLALPFYLEALADSSVSRNFGTEGFQVRQKGHQGSIGTSIQCTDPKDLAFAGLPSFSPSLRQSTDFSNQGPTPALPQRCGPALYNAGPVNQPGNLNFILAQEYGAPIRHHPLPRPKDKSNTTMEASADLTFTNLPSWIPNPVPWASRVIETLYSSAAPFSRHAQISKTNPKISSDGTIIFLCAAKLSPIENMRRKTPQLIKETGMPFCLFA</sequence>
<feature type="region of interest" description="Disordered" evidence="1">
    <location>
        <begin position="22"/>
        <end position="43"/>
    </location>
</feature>
<protein>
    <submittedName>
        <fullName evidence="2">Uncharacterized protein</fullName>
    </submittedName>
</protein>
<dbReference type="RefSeq" id="XP_040711443.1">
    <property type="nucleotide sequence ID" value="XM_040858829.1"/>
</dbReference>
<keyword evidence="3" id="KW-1185">Reference proteome</keyword>
<evidence type="ECO:0000313" key="3">
    <source>
        <dbReference type="Proteomes" id="UP000193689"/>
    </source>
</evidence>